<organism evidence="1 2">
    <name type="scientific">Hyphomicrobium nitrativorans NL23</name>
    <dbReference type="NCBI Taxonomy" id="1029756"/>
    <lineage>
        <taxon>Bacteria</taxon>
        <taxon>Pseudomonadati</taxon>
        <taxon>Pseudomonadota</taxon>
        <taxon>Alphaproteobacteria</taxon>
        <taxon>Hyphomicrobiales</taxon>
        <taxon>Hyphomicrobiaceae</taxon>
        <taxon>Hyphomicrobium</taxon>
    </lineage>
</organism>
<protein>
    <submittedName>
        <fullName evidence="1">Uncharacterized protein</fullName>
    </submittedName>
</protein>
<sequence>MYLWTGTIDDPAGALDVAAFAVAEAAGAAAAGAPNGSAINAAAAKMREVLITCSNSHALAGVTPRFFSFFVVPGFAGTAFEILIAHVGPRLNEFYEQPLWFHHFGVV</sequence>
<dbReference type="STRING" id="1029756.W911_02350"/>
<evidence type="ECO:0000313" key="2">
    <source>
        <dbReference type="Proteomes" id="UP000018542"/>
    </source>
</evidence>
<gene>
    <name evidence="1" type="ORF">W911_02350</name>
</gene>
<dbReference type="HOGENOM" id="CLU_2206448_0_0_5"/>
<dbReference type="KEGG" id="hni:W911_02350"/>
<dbReference type="Proteomes" id="UP000018542">
    <property type="component" value="Chromosome"/>
</dbReference>
<reference evidence="1 2" key="1">
    <citation type="journal article" date="2014" name="Genome Announc.">
        <title>Complete Genome Sequence of Hyphomicrobium nitrativorans Strain NL23, a Denitrifying Bacterium Isolated from Biofilm of a Methanol-Fed Denitrification System Treating Seawater at the Montreal Biodome.</title>
        <authorList>
            <person name="Martineau C."/>
            <person name="Villeneuve C."/>
            <person name="Mauffrey F."/>
            <person name="Villemur R."/>
        </authorList>
    </citation>
    <scope>NUCLEOTIDE SEQUENCE [LARGE SCALE GENOMIC DNA]</scope>
    <source>
        <strain evidence="1">NL23</strain>
    </source>
</reference>
<proteinExistence type="predicted"/>
<keyword evidence="2" id="KW-1185">Reference proteome</keyword>
<accession>V5SH86</accession>
<dbReference type="EMBL" id="CP006912">
    <property type="protein sequence ID" value="AHB49852.1"/>
    <property type="molecule type" value="Genomic_DNA"/>
</dbReference>
<dbReference type="PATRIC" id="fig|1029756.8.peg.500"/>
<dbReference type="AlphaFoldDB" id="V5SH86"/>
<evidence type="ECO:0000313" key="1">
    <source>
        <dbReference type="EMBL" id="AHB49852.1"/>
    </source>
</evidence>
<name>V5SH86_9HYPH</name>